<dbReference type="OrthoDB" id="10443954at2759"/>
<proteinExistence type="predicted"/>
<dbReference type="AlphaFoldDB" id="A0A8X7CDN7"/>
<comment type="caution">
    <text evidence="1">The sequence shown here is derived from an EMBL/GenBank/DDBJ whole genome shotgun (WGS) entry which is preliminary data.</text>
</comment>
<reference evidence="1" key="1">
    <citation type="submission" date="2020-08" db="EMBL/GenBank/DDBJ databases">
        <title>Multicomponent nature underlies the extraordinary mechanical properties of spider dragline silk.</title>
        <authorList>
            <person name="Kono N."/>
            <person name="Nakamura H."/>
            <person name="Mori M."/>
            <person name="Yoshida Y."/>
            <person name="Ohtoshi R."/>
            <person name="Malay A.D."/>
            <person name="Moran D.A.P."/>
            <person name="Tomita M."/>
            <person name="Numata K."/>
            <person name="Arakawa K."/>
        </authorList>
    </citation>
    <scope>NUCLEOTIDE SEQUENCE</scope>
</reference>
<feature type="non-terminal residue" evidence="1">
    <location>
        <position position="1"/>
    </location>
</feature>
<evidence type="ECO:0000313" key="1">
    <source>
        <dbReference type="EMBL" id="GFY61114.1"/>
    </source>
</evidence>
<organism evidence="1 2">
    <name type="scientific">Trichonephila inaurata madagascariensis</name>
    <dbReference type="NCBI Taxonomy" id="2747483"/>
    <lineage>
        <taxon>Eukaryota</taxon>
        <taxon>Metazoa</taxon>
        <taxon>Ecdysozoa</taxon>
        <taxon>Arthropoda</taxon>
        <taxon>Chelicerata</taxon>
        <taxon>Arachnida</taxon>
        <taxon>Araneae</taxon>
        <taxon>Araneomorphae</taxon>
        <taxon>Entelegynae</taxon>
        <taxon>Araneoidea</taxon>
        <taxon>Nephilidae</taxon>
        <taxon>Trichonephila</taxon>
        <taxon>Trichonephila inaurata</taxon>
    </lineage>
</organism>
<dbReference type="EMBL" id="BMAV01013433">
    <property type="protein sequence ID" value="GFY61114.1"/>
    <property type="molecule type" value="Genomic_DNA"/>
</dbReference>
<keyword evidence="2" id="KW-1185">Reference proteome</keyword>
<dbReference type="Proteomes" id="UP000886998">
    <property type="component" value="Unassembled WGS sequence"/>
</dbReference>
<gene>
    <name evidence="1" type="ORF">TNIN_217321</name>
</gene>
<accession>A0A8X7CDN7</accession>
<protein>
    <submittedName>
        <fullName evidence="1">Uncharacterized protein</fullName>
    </submittedName>
</protein>
<name>A0A8X7CDN7_9ARAC</name>
<evidence type="ECO:0000313" key="2">
    <source>
        <dbReference type="Proteomes" id="UP000886998"/>
    </source>
</evidence>
<sequence length="65" mass="7483">NHGHNQYGPRVEILNKADRSSGLGYVCAQGRFSHTSSVHKDPRRQRDLIAGRGMSSIWNFIYRRK</sequence>